<dbReference type="CDD" id="cd17039">
    <property type="entry name" value="Ubl_ubiquitin_like"/>
    <property type="match status" value="1"/>
</dbReference>
<dbReference type="Gene3D" id="3.10.20.90">
    <property type="entry name" value="Phosphatidylinositol 3-kinase Catalytic Subunit, Chain A, domain 1"/>
    <property type="match status" value="1"/>
</dbReference>
<reference evidence="2" key="2">
    <citation type="submission" date="2023-06" db="EMBL/GenBank/DDBJ databases">
        <authorList>
            <person name="Swenson N.G."/>
            <person name="Wegrzyn J.L."/>
            <person name="Mcevoy S.L."/>
        </authorList>
    </citation>
    <scope>NUCLEOTIDE SEQUENCE</scope>
    <source>
        <strain evidence="2">NS2018</strain>
        <tissue evidence="2">Leaf</tissue>
    </source>
</reference>
<dbReference type="Proteomes" id="UP001168877">
    <property type="component" value="Unassembled WGS sequence"/>
</dbReference>
<accession>A0AA39W7J7</accession>
<evidence type="ECO:0000259" key="1">
    <source>
        <dbReference type="PROSITE" id="PS50053"/>
    </source>
</evidence>
<dbReference type="InterPro" id="IPR029071">
    <property type="entry name" value="Ubiquitin-like_domsf"/>
</dbReference>
<name>A0AA39W7J7_ACESA</name>
<evidence type="ECO:0000313" key="3">
    <source>
        <dbReference type="Proteomes" id="UP001168877"/>
    </source>
</evidence>
<evidence type="ECO:0000313" key="2">
    <source>
        <dbReference type="EMBL" id="KAK0606055.1"/>
    </source>
</evidence>
<dbReference type="AlphaFoldDB" id="A0AA39W7J7"/>
<dbReference type="SUPFAM" id="SSF54236">
    <property type="entry name" value="Ubiquitin-like"/>
    <property type="match status" value="2"/>
</dbReference>
<feature type="domain" description="Ubiquitin-like" evidence="1">
    <location>
        <begin position="1"/>
        <end position="48"/>
    </location>
</feature>
<comment type="caution">
    <text evidence="2">The sequence shown here is derived from an EMBL/GenBank/DDBJ whole genome shotgun (WGS) entry which is preliminary data.</text>
</comment>
<dbReference type="EMBL" id="JAUESC010000002">
    <property type="protein sequence ID" value="KAK0606055.1"/>
    <property type="molecule type" value="Genomic_DNA"/>
</dbReference>
<dbReference type="InterPro" id="IPR000626">
    <property type="entry name" value="Ubiquitin-like_dom"/>
</dbReference>
<dbReference type="Pfam" id="PF00240">
    <property type="entry name" value="ubiquitin"/>
    <property type="match status" value="1"/>
</dbReference>
<gene>
    <name evidence="2" type="ORF">LWI29_033678</name>
</gene>
<reference evidence="2" key="1">
    <citation type="journal article" date="2022" name="Plant J.">
        <title>Strategies of tolerance reflected in two North American maple genomes.</title>
        <authorList>
            <person name="McEvoy S.L."/>
            <person name="Sezen U.U."/>
            <person name="Trouern-Trend A."/>
            <person name="McMahon S.M."/>
            <person name="Schaberg P.G."/>
            <person name="Yang J."/>
            <person name="Wegrzyn J.L."/>
            <person name="Swenson N.G."/>
        </authorList>
    </citation>
    <scope>NUCLEOTIDE SEQUENCE</scope>
    <source>
        <strain evidence="2">NS2018</strain>
    </source>
</reference>
<dbReference type="PROSITE" id="PS50053">
    <property type="entry name" value="UBIQUITIN_2"/>
    <property type="match status" value="1"/>
</dbReference>
<protein>
    <recommendedName>
        <fullName evidence="1">Ubiquitin-like domain-containing protein</fullName>
    </recommendedName>
</protein>
<keyword evidence="3" id="KW-1185">Reference proteome</keyword>
<organism evidence="2 3">
    <name type="scientific">Acer saccharum</name>
    <name type="common">Sugar maple</name>
    <dbReference type="NCBI Taxonomy" id="4024"/>
    <lineage>
        <taxon>Eukaryota</taxon>
        <taxon>Viridiplantae</taxon>
        <taxon>Streptophyta</taxon>
        <taxon>Embryophyta</taxon>
        <taxon>Tracheophyta</taxon>
        <taxon>Spermatophyta</taxon>
        <taxon>Magnoliopsida</taxon>
        <taxon>eudicotyledons</taxon>
        <taxon>Gunneridae</taxon>
        <taxon>Pentapetalae</taxon>
        <taxon>rosids</taxon>
        <taxon>malvids</taxon>
        <taxon>Sapindales</taxon>
        <taxon>Sapindaceae</taxon>
        <taxon>Hippocastanoideae</taxon>
        <taxon>Acereae</taxon>
        <taxon>Acer</taxon>
    </lineage>
</organism>
<sequence length="200" mass="22124">MPVSATVLELKKKIELVLNLKVERQTLRYDNEEINNDQSIAYYDFKKNVATLVLHFKLLSGKPKFNLLVKSNREEFNVKVKETTLVAEVKKKVEKHSYSIKYLDFYHLSTKMDDDDLPLSAYYVSEARTAASRTSSSISLGFNLEEGERSNSVSNLMGIGGGGYGGSGGDNRRGGGGRDGEGYVRGVFASRASSSVFVIC</sequence>
<proteinExistence type="predicted"/>